<keyword evidence="1" id="KW-0732">Signal</keyword>
<feature type="signal peptide" evidence="1">
    <location>
        <begin position="1"/>
        <end position="23"/>
    </location>
</feature>
<dbReference type="OrthoDB" id="10670018at2759"/>
<evidence type="ECO:0000313" key="3">
    <source>
        <dbReference type="Proteomes" id="UP000076420"/>
    </source>
</evidence>
<reference evidence="2" key="1">
    <citation type="submission" date="2020-05" db="UniProtKB">
        <authorList>
            <consortium name="EnsemblMetazoa"/>
        </authorList>
    </citation>
    <scope>IDENTIFICATION</scope>
    <source>
        <strain evidence="2">BB02</strain>
    </source>
</reference>
<evidence type="ECO:0000256" key="1">
    <source>
        <dbReference type="SAM" id="SignalP"/>
    </source>
</evidence>
<organism evidence="2 3">
    <name type="scientific">Biomphalaria glabrata</name>
    <name type="common">Bloodfluke planorb</name>
    <name type="synonym">Freshwater snail</name>
    <dbReference type="NCBI Taxonomy" id="6526"/>
    <lineage>
        <taxon>Eukaryota</taxon>
        <taxon>Metazoa</taxon>
        <taxon>Spiralia</taxon>
        <taxon>Lophotrochozoa</taxon>
        <taxon>Mollusca</taxon>
        <taxon>Gastropoda</taxon>
        <taxon>Heterobranchia</taxon>
        <taxon>Euthyneura</taxon>
        <taxon>Panpulmonata</taxon>
        <taxon>Hygrophila</taxon>
        <taxon>Lymnaeoidea</taxon>
        <taxon>Planorbidae</taxon>
        <taxon>Biomphalaria</taxon>
    </lineage>
</organism>
<proteinExistence type="predicted"/>
<feature type="chain" id="PRO_5012745162" evidence="1">
    <location>
        <begin position="24"/>
        <end position="301"/>
    </location>
</feature>
<evidence type="ECO:0000313" key="2">
    <source>
        <dbReference type="EnsemblMetazoa" id="BGLB024526-PA"/>
    </source>
</evidence>
<sequence length="301" mass="33987">MNENVLCHLSVAVFYFLIQTVVATQTKVDIVQAVDDIHQRLIALDSNLDKLISDVTKLKLELSGQSGQAKSDLTPFVDILTIQRTQVTGGYNFSVTYRLTADEVKVVWVQYQPIVKVYDMEIDGNTKLTSALFNLTDYYSYPILRFLNMETFSELAIEFNTETSFKGDSILYNITVPFLTTNTSQDIVYQTGQNILLEVKYFPHDKSPQVNADVVNLNSWKFVRAFPSASDSNLIDVESSKPDLQEDRAKLTILTSTNYVSGLIFFSVGHAMPGSIVNHIMCDQYPSLLILLEEKTCDWTL</sequence>
<name>A0A2C9KX94_BIOGL</name>
<dbReference type="KEGG" id="bgt:106054555"/>
<dbReference type="EnsemblMetazoa" id="BGLB024526-RA">
    <property type="protein sequence ID" value="BGLB024526-PA"/>
    <property type="gene ID" value="BGLB024526"/>
</dbReference>
<protein>
    <submittedName>
        <fullName evidence="2">Uncharacterized protein</fullName>
    </submittedName>
</protein>
<dbReference type="VEuPathDB" id="VectorBase:BGLAX_050381"/>
<gene>
    <name evidence="2" type="primary">106054555</name>
</gene>
<dbReference type="AlphaFoldDB" id="A0A2C9KX94"/>
<dbReference type="VEuPathDB" id="VectorBase:BGLB024526"/>
<dbReference type="Proteomes" id="UP000076420">
    <property type="component" value="Unassembled WGS sequence"/>
</dbReference>
<accession>A0A2C9KX94</accession>